<evidence type="ECO:0000256" key="9">
    <source>
        <dbReference type="ARBA" id="ARBA00022840"/>
    </source>
</evidence>
<evidence type="ECO:0000313" key="18">
    <source>
        <dbReference type="Proteomes" id="UP000230564"/>
    </source>
</evidence>
<feature type="transmembrane region" description="Helical" evidence="14">
    <location>
        <begin position="108"/>
        <end position="130"/>
    </location>
</feature>
<dbReference type="InterPro" id="IPR041569">
    <property type="entry name" value="AAA_lid_3"/>
</dbReference>
<dbReference type="InterPro" id="IPR000642">
    <property type="entry name" value="Peptidase_M41"/>
</dbReference>
<evidence type="ECO:0000313" key="17">
    <source>
        <dbReference type="EMBL" id="PIR06804.1"/>
    </source>
</evidence>
<dbReference type="Proteomes" id="UP000230564">
    <property type="component" value="Unassembled WGS sequence"/>
</dbReference>
<evidence type="ECO:0000256" key="10">
    <source>
        <dbReference type="ARBA" id="ARBA00022989"/>
    </source>
</evidence>
<comment type="caution">
    <text evidence="17">The sequence shown here is derived from an EMBL/GenBank/DDBJ whole genome shotgun (WGS) entry which is preliminary data.</text>
</comment>
<evidence type="ECO:0000256" key="5">
    <source>
        <dbReference type="ARBA" id="ARBA00022723"/>
    </source>
</evidence>
<feature type="transmembrane region" description="Helical" evidence="14">
    <location>
        <begin position="7"/>
        <end position="25"/>
    </location>
</feature>
<dbReference type="InterPro" id="IPR005936">
    <property type="entry name" value="FtsH"/>
</dbReference>
<keyword evidence="3 14" id="KW-0645">Protease</keyword>
<reference evidence="17 18" key="1">
    <citation type="submission" date="2017-09" db="EMBL/GenBank/DDBJ databases">
        <title>Depth-based differentiation of microbial function through sediment-hosted aquifers and enrichment of novel symbionts in the deep terrestrial subsurface.</title>
        <authorList>
            <person name="Probst A.J."/>
            <person name="Ladd B."/>
            <person name="Jarett J.K."/>
            <person name="Geller-Mcgrath D.E."/>
            <person name="Sieber C.M."/>
            <person name="Emerson J.B."/>
            <person name="Anantharaman K."/>
            <person name="Thomas B.C."/>
            <person name="Malmstrom R."/>
            <person name="Stieglmeier M."/>
            <person name="Klingl A."/>
            <person name="Woyke T."/>
            <person name="Ryan C.M."/>
            <person name="Banfield J.F."/>
        </authorList>
    </citation>
    <scope>NUCLEOTIDE SEQUENCE [LARGE SCALE GENOMIC DNA]</scope>
    <source>
        <strain evidence="17">CG11_big_fil_rev_8_21_14_0_20_36_20</strain>
    </source>
</reference>
<evidence type="ECO:0000256" key="4">
    <source>
        <dbReference type="ARBA" id="ARBA00022692"/>
    </source>
</evidence>
<dbReference type="InterPro" id="IPR003959">
    <property type="entry name" value="ATPase_AAA_core"/>
</dbReference>
<feature type="binding site" evidence="14">
    <location>
        <position position="424"/>
    </location>
    <ligand>
        <name>Zn(2+)</name>
        <dbReference type="ChEBI" id="CHEBI:29105"/>
        <note>catalytic</note>
    </ligand>
</feature>
<dbReference type="Pfam" id="PF17862">
    <property type="entry name" value="AAA_lid_3"/>
    <property type="match status" value="1"/>
</dbReference>
<accession>A0A2H0ND63</accession>
<feature type="binding site" evidence="14">
    <location>
        <position position="500"/>
    </location>
    <ligand>
        <name>Zn(2+)</name>
        <dbReference type="ChEBI" id="CHEBI:29105"/>
        <note>catalytic</note>
    </ligand>
</feature>
<dbReference type="SUPFAM" id="SSF140990">
    <property type="entry name" value="FtsH protease domain-like"/>
    <property type="match status" value="1"/>
</dbReference>
<dbReference type="PROSITE" id="PS00674">
    <property type="entry name" value="AAA"/>
    <property type="match status" value="1"/>
</dbReference>
<keyword evidence="17" id="KW-0132">Cell division</keyword>
<keyword evidence="7 14" id="KW-0378">Hydrolase</keyword>
<keyword evidence="5 14" id="KW-0479">Metal-binding</keyword>
<comment type="similarity">
    <text evidence="2 14">In the C-terminal section; belongs to the peptidase M41 family.</text>
</comment>
<dbReference type="GO" id="GO:0008270">
    <property type="term" value="F:zinc ion binding"/>
    <property type="evidence" value="ECO:0007669"/>
    <property type="project" value="UniProtKB-UniRule"/>
</dbReference>
<proteinExistence type="inferred from homology"/>
<keyword evidence="9 14" id="KW-0067">ATP-binding</keyword>
<evidence type="ECO:0000256" key="2">
    <source>
        <dbReference type="ARBA" id="ARBA00010044"/>
    </source>
</evidence>
<evidence type="ECO:0000256" key="11">
    <source>
        <dbReference type="ARBA" id="ARBA00023049"/>
    </source>
</evidence>
<comment type="cofactor">
    <cofactor evidence="14">
        <name>Zn(2+)</name>
        <dbReference type="ChEBI" id="CHEBI:29105"/>
    </cofactor>
    <text evidence="14">Binds 1 zinc ion per subunit.</text>
</comment>
<dbReference type="GO" id="GO:0004176">
    <property type="term" value="F:ATP-dependent peptidase activity"/>
    <property type="evidence" value="ECO:0007669"/>
    <property type="project" value="InterPro"/>
</dbReference>
<comment type="subcellular location">
    <subcellularLocation>
        <location evidence="14">Cell membrane</location>
        <topology evidence="14">Multi-pass membrane protein</topology>
        <orientation evidence="14">Cytoplasmic side</orientation>
    </subcellularLocation>
    <subcellularLocation>
        <location evidence="1">Membrane</location>
    </subcellularLocation>
</comment>
<keyword evidence="6 14" id="KW-0547">Nucleotide-binding</keyword>
<dbReference type="Pfam" id="PF01434">
    <property type="entry name" value="Peptidase_M41"/>
    <property type="match status" value="1"/>
</dbReference>
<evidence type="ECO:0000259" key="16">
    <source>
        <dbReference type="SMART" id="SM00382"/>
    </source>
</evidence>
<dbReference type="InterPro" id="IPR003960">
    <property type="entry name" value="ATPase_AAA_CS"/>
</dbReference>
<dbReference type="GO" id="GO:0005524">
    <property type="term" value="F:ATP binding"/>
    <property type="evidence" value="ECO:0007669"/>
    <property type="project" value="UniProtKB-UniRule"/>
</dbReference>
<dbReference type="InterPro" id="IPR003593">
    <property type="entry name" value="AAA+_ATPase"/>
</dbReference>
<comment type="function">
    <text evidence="14">Acts as a processive, ATP-dependent zinc metallopeptidase for both cytoplasmic and membrane proteins. Plays a role in the quality control of integral membrane proteins.</text>
</comment>
<dbReference type="Gene3D" id="1.20.58.760">
    <property type="entry name" value="Peptidase M41"/>
    <property type="match status" value="1"/>
</dbReference>
<dbReference type="FunFam" id="1.10.8.60:FF:000001">
    <property type="entry name" value="ATP-dependent zinc metalloprotease FtsH"/>
    <property type="match status" value="1"/>
</dbReference>
<comment type="subunit">
    <text evidence="14">Homohexamer.</text>
</comment>
<gene>
    <name evidence="14" type="primary">ftsH</name>
    <name evidence="17" type="ORF">COV55_02430</name>
</gene>
<evidence type="ECO:0000256" key="8">
    <source>
        <dbReference type="ARBA" id="ARBA00022833"/>
    </source>
</evidence>
<evidence type="ECO:0000256" key="7">
    <source>
        <dbReference type="ARBA" id="ARBA00022801"/>
    </source>
</evidence>
<dbReference type="AlphaFoldDB" id="A0A2H0ND63"/>
<dbReference type="GO" id="GO:0004222">
    <property type="term" value="F:metalloendopeptidase activity"/>
    <property type="evidence" value="ECO:0007669"/>
    <property type="project" value="InterPro"/>
</dbReference>
<dbReference type="GO" id="GO:0030163">
    <property type="term" value="P:protein catabolic process"/>
    <property type="evidence" value="ECO:0007669"/>
    <property type="project" value="UniProtKB-UniRule"/>
</dbReference>
<keyword evidence="10 14" id="KW-1133">Transmembrane helix</keyword>
<sequence>MKHIIKNFLIFFIIFAIIAGIFSFYDTQTKKTEEISISNLVQQINNGEVENVIVAGNELKITLKNQEQRSSQKEGNESFAALLKNYEVPEEKISALNITVEDAPNSGMFVGTILPFLIPLLFIVGLIWFMMRQVQGVNNRAMTFGQSGAKIADRQKDKITFQDVAGAHEAKEDLEEIVKFLQEPQKFTAMGAKIPRGVLLLGAPGTGKTLLARAVAGEAKVPFFHISGSEFVEMFVGVGASRVRDLFKKAKKTAPCLIFVDEIDAVGRQRGTGLGGSHDEREQTLNQILVEMDGFDNQTNVIVIAATNRPDVLDPALLRPGRFDRQVVIDLPDIKDREAILKIHAKKKPLATNVNLKLVAQRTPGFSGADLANVLNEAAIMTVKNNEKNIHNETILDAIERVMLGRERKSYILSDKEKGITAHHEAGHALIAHILPHADPVHKISIISRGRAAGYTINLPDIEKKMQSYSDFIDSMAVLLGGYAAEKIFFDEVTTGASNDLKKVTHTARQIVTQFGMDNKLGPRTFGEREEMIFLGKEIHERRDYSEKTAEMIDQEISKYIDQALKTATKIINENKDKIAKIVKVLLNKETIEKEEFAQLIA</sequence>
<dbReference type="GO" id="GO:0005886">
    <property type="term" value="C:plasma membrane"/>
    <property type="evidence" value="ECO:0007669"/>
    <property type="project" value="UniProtKB-SubCell"/>
</dbReference>
<keyword evidence="14" id="KW-1003">Cell membrane</keyword>
<dbReference type="Gene3D" id="3.40.50.300">
    <property type="entry name" value="P-loop containing nucleotide triphosphate hydrolases"/>
    <property type="match status" value="1"/>
</dbReference>
<dbReference type="Pfam" id="PF06480">
    <property type="entry name" value="FtsH_ext"/>
    <property type="match status" value="1"/>
</dbReference>
<dbReference type="PANTHER" id="PTHR23076:SF113">
    <property type="entry name" value="ATP-DEPENDENT ZINC METALLOPROTEASE FTSH 1, CHLOROPLASTIC-RELATED"/>
    <property type="match status" value="1"/>
</dbReference>
<evidence type="ECO:0000256" key="12">
    <source>
        <dbReference type="ARBA" id="ARBA00023136"/>
    </source>
</evidence>
<dbReference type="InterPro" id="IPR037219">
    <property type="entry name" value="Peptidase_M41-like"/>
</dbReference>
<dbReference type="GO" id="GO:0016887">
    <property type="term" value="F:ATP hydrolysis activity"/>
    <property type="evidence" value="ECO:0007669"/>
    <property type="project" value="UniProtKB-UniRule"/>
</dbReference>
<dbReference type="EMBL" id="PCWQ01000009">
    <property type="protein sequence ID" value="PIR06804.1"/>
    <property type="molecule type" value="Genomic_DNA"/>
</dbReference>
<evidence type="ECO:0000256" key="15">
    <source>
        <dbReference type="RuleBase" id="RU003651"/>
    </source>
</evidence>
<comment type="similarity">
    <text evidence="15">Belongs to the AAA ATPase family.</text>
</comment>
<feature type="active site" evidence="14">
    <location>
        <position position="425"/>
    </location>
</feature>
<feature type="binding site" evidence="14">
    <location>
        <begin position="202"/>
        <end position="209"/>
    </location>
    <ligand>
        <name>ATP</name>
        <dbReference type="ChEBI" id="CHEBI:30616"/>
    </ligand>
</feature>
<dbReference type="HAMAP" id="MF_01458">
    <property type="entry name" value="FtsH"/>
    <property type="match status" value="1"/>
</dbReference>
<dbReference type="SUPFAM" id="SSF52540">
    <property type="entry name" value="P-loop containing nucleoside triphosphate hydrolases"/>
    <property type="match status" value="1"/>
</dbReference>
<evidence type="ECO:0000256" key="3">
    <source>
        <dbReference type="ARBA" id="ARBA00022670"/>
    </source>
</evidence>
<dbReference type="NCBIfam" id="TIGR01241">
    <property type="entry name" value="FtsH_fam"/>
    <property type="match status" value="1"/>
</dbReference>
<dbReference type="InterPro" id="IPR027417">
    <property type="entry name" value="P-loop_NTPase"/>
</dbReference>
<dbReference type="FunFam" id="1.20.58.760:FF:000001">
    <property type="entry name" value="ATP-dependent zinc metalloprotease FtsH"/>
    <property type="match status" value="1"/>
</dbReference>
<keyword evidence="12 14" id="KW-0472">Membrane</keyword>
<keyword evidence="8 14" id="KW-0862">Zinc</keyword>
<keyword evidence="11 14" id="KW-0482">Metalloprotease</keyword>
<dbReference type="Pfam" id="PF00004">
    <property type="entry name" value="AAA"/>
    <property type="match status" value="1"/>
</dbReference>
<dbReference type="GO" id="GO:0006508">
    <property type="term" value="P:proteolysis"/>
    <property type="evidence" value="ECO:0007669"/>
    <property type="project" value="UniProtKB-KW"/>
</dbReference>
<dbReference type="InterPro" id="IPR011546">
    <property type="entry name" value="Pept_M41_FtsH_extracell"/>
</dbReference>
<dbReference type="Gene3D" id="1.10.8.60">
    <property type="match status" value="1"/>
</dbReference>
<protein>
    <recommendedName>
        <fullName evidence="14">ATP-dependent zinc metalloprotease FtsH</fullName>
        <ecNumber evidence="14">3.4.24.-</ecNumber>
    </recommendedName>
</protein>
<dbReference type="CDD" id="cd19501">
    <property type="entry name" value="RecA-like_FtsH"/>
    <property type="match status" value="1"/>
</dbReference>
<name>A0A2H0ND63_9BACT</name>
<dbReference type="EC" id="3.4.24.-" evidence="14"/>
<feature type="domain" description="AAA+ ATPase" evidence="16">
    <location>
        <begin position="194"/>
        <end position="333"/>
    </location>
</feature>
<keyword evidence="17" id="KW-0131">Cell cycle</keyword>
<evidence type="ECO:0000256" key="14">
    <source>
        <dbReference type="HAMAP-Rule" id="MF_01458"/>
    </source>
</evidence>
<dbReference type="FunFam" id="3.40.50.300:FF:000001">
    <property type="entry name" value="ATP-dependent zinc metalloprotease FtsH"/>
    <property type="match status" value="1"/>
</dbReference>
<feature type="binding site" evidence="14">
    <location>
        <position position="428"/>
    </location>
    <ligand>
        <name>Zn(2+)</name>
        <dbReference type="ChEBI" id="CHEBI:29105"/>
        <note>catalytic</note>
    </ligand>
</feature>
<dbReference type="GO" id="GO:0051301">
    <property type="term" value="P:cell division"/>
    <property type="evidence" value="ECO:0007669"/>
    <property type="project" value="UniProtKB-KW"/>
</dbReference>
<evidence type="ECO:0000256" key="1">
    <source>
        <dbReference type="ARBA" id="ARBA00004370"/>
    </source>
</evidence>
<organism evidence="17 18">
    <name type="scientific">Candidatus Komeilibacteria bacterium CG11_big_fil_rev_8_21_14_0_20_36_20</name>
    <dbReference type="NCBI Taxonomy" id="1974477"/>
    <lineage>
        <taxon>Bacteria</taxon>
        <taxon>Candidatus Komeiliibacteriota</taxon>
    </lineage>
</organism>
<evidence type="ECO:0000256" key="6">
    <source>
        <dbReference type="ARBA" id="ARBA00022741"/>
    </source>
</evidence>
<evidence type="ECO:0000256" key="13">
    <source>
        <dbReference type="ARBA" id="ARBA00061570"/>
    </source>
</evidence>
<keyword evidence="4 14" id="KW-0812">Transmembrane</keyword>
<comment type="similarity">
    <text evidence="13 14">In the central section; belongs to the AAA ATPase family.</text>
</comment>
<dbReference type="SMART" id="SM00382">
    <property type="entry name" value="AAA"/>
    <property type="match status" value="1"/>
</dbReference>
<dbReference type="PANTHER" id="PTHR23076">
    <property type="entry name" value="METALLOPROTEASE M41 FTSH"/>
    <property type="match status" value="1"/>
</dbReference>